<protein>
    <submittedName>
        <fullName evidence="1">Uncharacterized protein</fullName>
    </submittedName>
</protein>
<comment type="caution">
    <text evidence="1">The sequence shown here is derived from an EMBL/GenBank/DDBJ whole genome shotgun (WGS) entry which is preliminary data.</text>
</comment>
<dbReference type="EMBL" id="JANSHE010003435">
    <property type="protein sequence ID" value="KAJ2986108.1"/>
    <property type="molecule type" value="Genomic_DNA"/>
</dbReference>
<gene>
    <name evidence="1" type="ORF">NUW54_g9901</name>
</gene>
<sequence length="558" mass="61201">MAPASASLRQARREERFSSAKVAPRLFEWPLFDGTGPDLFGRVVLGAEGRSRPVYRHPSCLIKHRWEHSPHWREASKFMLSKHQQVQLLEAAAILSHLAPSAAGGRSLPEDRSLWPSYMSGGLLPPPDTANGAQQENARPGLKGRSPSTSASLDQTVMHPVSSSVPAPSLLSASVNAGRGSTRSPSAGPRMHEEKRGMIAREADSYTASLGVCKWALAVRLAALSYINTSHRARPFALVSSVYKYIDLIATATLAGTNDELLSAILFYFGVDPRGNKSERPDQKTLLQCAVVSQAFSDVALSLLWVKIDDISVLVKMLPSFCRFQSQPGPSNALLKRHDCYRATRRPASCFATIDIPHLGVSYPKPRYNCSYSQQPGIPKDHPPKRAGIEVAPSKDTYAAAQFLFSRCPNLKCFECFAYGGFERTPLKFPGPVLASLTTLSATLYQVHHLDLIMNLAGDSLVVLWLQDLFACGLPTLSAILTATRSESLHRLELDLNTWTTEQPLYETTLAPSIQRFSSTLRYLIINLDTRMRWSRAELHSYSAVGTLAGSPAGDTRA</sequence>
<reference evidence="1" key="1">
    <citation type="submission" date="2022-08" db="EMBL/GenBank/DDBJ databases">
        <title>Genome Sequence of Pycnoporus sanguineus.</title>
        <authorList>
            <person name="Buettner E."/>
        </authorList>
    </citation>
    <scope>NUCLEOTIDE SEQUENCE</scope>
    <source>
        <strain evidence="1">CG-C14</strain>
    </source>
</reference>
<evidence type="ECO:0000313" key="2">
    <source>
        <dbReference type="Proteomes" id="UP001144978"/>
    </source>
</evidence>
<evidence type="ECO:0000313" key="1">
    <source>
        <dbReference type="EMBL" id="KAJ2986108.1"/>
    </source>
</evidence>
<accession>A0ACC1P4G0</accession>
<proteinExistence type="predicted"/>
<name>A0ACC1P4G0_9APHY</name>
<organism evidence="1 2">
    <name type="scientific">Trametes sanguinea</name>
    <dbReference type="NCBI Taxonomy" id="158606"/>
    <lineage>
        <taxon>Eukaryota</taxon>
        <taxon>Fungi</taxon>
        <taxon>Dikarya</taxon>
        <taxon>Basidiomycota</taxon>
        <taxon>Agaricomycotina</taxon>
        <taxon>Agaricomycetes</taxon>
        <taxon>Polyporales</taxon>
        <taxon>Polyporaceae</taxon>
        <taxon>Trametes</taxon>
    </lineage>
</organism>
<dbReference type="Proteomes" id="UP001144978">
    <property type="component" value="Unassembled WGS sequence"/>
</dbReference>
<keyword evidence="2" id="KW-1185">Reference proteome</keyword>